<reference evidence="2" key="1">
    <citation type="journal article" date="2019" name="Int. J. Syst. Evol. Microbiol.">
        <title>The Global Catalogue of Microorganisms (GCM) 10K type strain sequencing project: providing services to taxonomists for standard genome sequencing and annotation.</title>
        <authorList>
            <consortium name="The Broad Institute Genomics Platform"/>
            <consortium name="The Broad Institute Genome Sequencing Center for Infectious Disease"/>
            <person name="Wu L."/>
            <person name="Ma J."/>
        </authorList>
    </citation>
    <scope>NUCLEOTIDE SEQUENCE [LARGE SCALE GENOMIC DNA]</scope>
    <source>
        <strain evidence="2">CGMCC 1.10130</strain>
    </source>
</reference>
<evidence type="ECO:0008006" key="3">
    <source>
        <dbReference type="Google" id="ProtNLM"/>
    </source>
</evidence>
<proteinExistence type="predicted"/>
<gene>
    <name evidence="1" type="ORF">GCM10011369_02610</name>
</gene>
<sequence length="388" mass="43283">MARFFYPLLIKEHPLMIQNASRLLVAKGALLWALLVSPIAAFADVEEARVAKATVAMPQLLAPFDSELDKITKGISAAELEQVAIAGWQAGKQVAQSQGDDRGLYWFRLAAKQRIRQLPLTEAEKAPMLQRFEHLSRGIEQVDFTNADKRILLTGFDPFFLDRNIKQSNPSGLAALQLDGAEWQTATGKVRIETVLIPVRFVDFDQGMIEQLVQPYLQDNSIDMLVTVSMGRDHFDLERFPGKRRSSVAPDNLNVYTGANDSQPLIPPLHHGPLLGPEFVEFSLPVKVMQQAAGDFQINDNREVETLIGTFAAISLEQLREHIAVQGGGGGYLSNEISYRTIRMRDMFNADMPVGHIHTPRVSGYDKTKEQAIVEQITEMLRHAAVEL</sequence>
<evidence type="ECO:0000313" key="1">
    <source>
        <dbReference type="EMBL" id="GGA64731.1"/>
    </source>
</evidence>
<dbReference type="SUPFAM" id="SSF53182">
    <property type="entry name" value="Pyrrolidone carboxyl peptidase (pyroglutamate aminopeptidase)"/>
    <property type="match status" value="1"/>
</dbReference>
<dbReference type="InterPro" id="IPR036440">
    <property type="entry name" value="Peptidase_C15-like_sf"/>
</dbReference>
<keyword evidence="2" id="KW-1185">Reference proteome</keyword>
<organism evidence="1 2">
    <name type="scientific">Neiella marina</name>
    <dbReference type="NCBI Taxonomy" id="508461"/>
    <lineage>
        <taxon>Bacteria</taxon>
        <taxon>Pseudomonadati</taxon>
        <taxon>Pseudomonadota</taxon>
        <taxon>Gammaproteobacteria</taxon>
        <taxon>Alteromonadales</taxon>
        <taxon>Echinimonadaceae</taxon>
        <taxon>Neiella</taxon>
    </lineage>
</organism>
<dbReference type="EMBL" id="BMDX01000001">
    <property type="protein sequence ID" value="GGA64731.1"/>
    <property type="molecule type" value="Genomic_DNA"/>
</dbReference>
<dbReference type="AlphaFoldDB" id="A0A8J2U1Y7"/>
<protein>
    <recommendedName>
        <fullName evidence="3">Pyrrolidone-carboxylate peptidase</fullName>
    </recommendedName>
</protein>
<dbReference type="Proteomes" id="UP000619743">
    <property type="component" value="Unassembled WGS sequence"/>
</dbReference>
<comment type="caution">
    <text evidence="1">The sequence shown here is derived from an EMBL/GenBank/DDBJ whole genome shotgun (WGS) entry which is preliminary data.</text>
</comment>
<name>A0A8J2U1Y7_9GAMM</name>
<evidence type="ECO:0000313" key="2">
    <source>
        <dbReference type="Proteomes" id="UP000619743"/>
    </source>
</evidence>
<accession>A0A8J2U1Y7</accession>
<dbReference type="Gene3D" id="3.40.630.20">
    <property type="entry name" value="Peptidase C15, pyroglutamyl peptidase I-like"/>
    <property type="match status" value="1"/>
</dbReference>